<feature type="transmembrane region" description="Helical" evidence="9">
    <location>
        <begin position="167"/>
        <end position="189"/>
    </location>
</feature>
<organism evidence="11 12">
    <name type="scientific">Coprococcus hominis</name>
    <name type="common">ex Liu et al. 2022</name>
    <dbReference type="NCBI Taxonomy" id="2763039"/>
    <lineage>
        <taxon>Bacteria</taxon>
        <taxon>Bacillati</taxon>
        <taxon>Bacillota</taxon>
        <taxon>Clostridia</taxon>
        <taxon>Lachnospirales</taxon>
        <taxon>Lachnospiraceae</taxon>
        <taxon>Coprococcus</taxon>
    </lineage>
</organism>
<keyword evidence="5" id="KW-0808">Transferase</keyword>
<evidence type="ECO:0000256" key="5">
    <source>
        <dbReference type="ARBA" id="ARBA00022679"/>
    </source>
</evidence>
<accession>A0A8I0AQ52</accession>
<evidence type="ECO:0000256" key="1">
    <source>
        <dbReference type="ARBA" id="ARBA00000085"/>
    </source>
</evidence>
<sequence length="462" mass="53104">MLKRKISFINFTVIVCGLIIAAGTICLLLMQKNLIKEDTKYLAYTELAQEVKRAKKNIGFDENENPYIKSDFYDPEEKDTYNENVYVFLQSRDGSFLDGRMPDDSRTGLDIGLQSLTKVTFQGERYYVATRRGKRKNGTEDDSFYLVCAMMSEQAVKENYRGLWHQSYLVIGVVGAFFILFALLLRYLIAVPMRQLNESIKKSGENLDFTDSLEYKGCFKELQMLTDANNHLYQRVQQELERQEEFNANVSHELRTPIAVMHAQCQVSREVAEKKQDKEAIKSIEVFERQTNRMKNLVDQLLQMTAIDRKGTTFSMEDIDVRDVIESACDDIAYIDTKQITFEYSFQPTIIHANMNLIYIVINNLLSNAVKYSNEGTKIYVSCGEKDGKSYIRIQDEGCGIEKENISKIFESFYREEKDRNAEGFGLGLSQAMKIAELYGGGIYVESTKNKGSIFTFFIPKP</sequence>
<dbReference type="GO" id="GO:0000155">
    <property type="term" value="F:phosphorelay sensor kinase activity"/>
    <property type="evidence" value="ECO:0007669"/>
    <property type="project" value="InterPro"/>
</dbReference>
<reference evidence="11 12" key="1">
    <citation type="submission" date="2020-08" db="EMBL/GenBank/DDBJ databases">
        <title>Genome public.</title>
        <authorList>
            <person name="Liu C."/>
            <person name="Sun Q."/>
        </authorList>
    </citation>
    <scope>NUCLEOTIDE SEQUENCE [LARGE SCALE GENOMIC DNA]</scope>
    <source>
        <strain evidence="11 12">NSJ-10</strain>
    </source>
</reference>
<keyword evidence="8 9" id="KW-0472">Membrane</keyword>
<evidence type="ECO:0000256" key="2">
    <source>
        <dbReference type="ARBA" id="ARBA00004370"/>
    </source>
</evidence>
<feature type="domain" description="Histidine kinase" evidence="10">
    <location>
        <begin position="249"/>
        <end position="462"/>
    </location>
</feature>
<evidence type="ECO:0000259" key="10">
    <source>
        <dbReference type="PROSITE" id="PS50109"/>
    </source>
</evidence>
<dbReference type="FunFam" id="3.30.565.10:FF:000006">
    <property type="entry name" value="Sensor histidine kinase WalK"/>
    <property type="match status" value="1"/>
</dbReference>
<dbReference type="GO" id="GO:0016036">
    <property type="term" value="P:cellular response to phosphate starvation"/>
    <property type="evidence" value="ECO:0007669"/>
    <property type="project" value="TreeGrafter"/>
</dbReference>
<evidence type="ECO:0000256" key="7">
    <source>
        <dbReference type="ARBA" id="ARBA00023012"/>
    </source>
</evidence>
<dbReference type="Gene3D" id="1.10.287.130">
    <property type="match status" value="1"/>
</dbReference>
<dbReference type="InterPro" id="IPR004358">
    <property type="entry name" value="Sig_transdc_His_kin-like_C"/>
</dbReference>
<dbReference type="SMART" id="SM00388">
    <property type="entry name" value="HisKA"/>
    <property type="match status" value="1"/>
</dbReference>
<dbReference type="CDD" id="cd00082">
    <property type="entry name" value="HisKA"/>
    <property type="match status" value="1"/>
</dbReference>
<dbReference type="CDD" id="cd00075">
    <property type="entry name" value="HATPase"/>
    <property type="match status" value="1"/>
</dbReference>
<keyword evidence="6 11" id="KW-0418">Kinase</keyword>
<dbReference type="InterPro" id="IPR036097">
    <property type="entry name" value="HisK_dim/P_sf"/>
</dbReference>
<dbReference type="SUPFAM" id="SSF47384">
    <property type="entry name" value="Homodimeric domain of signal transducing histidine kinase"/>
    <property type="match status" value="1"/>
</dbReference>
<evidence type="ECO:0000256" key="8">
    <source>
        <dbReference type="ARBA" id="ARBA00023136"/>
    </source>
</evidence>
<dbReference type="SUPFAM" id="SSF55874">
    <property type="entry name" value="ATPase domain of HSP90 chaperone/DNA topoisomerase II/histidine kinase"/>
    <property type="match status" value="1"/>
</dbReference>
<protein>
    <recommendedName>
        <fullName evidence="3">histidine kinase</fullName>
        <ecNumber evidence="3">2.7.13.3</ecNumber>
    </recommendedName>
</protein>
<dbReference type="InterPro" id="IPR036890">
    <property type="entry name" value="HATPase_C_sf"/>
</dbReference>
<evidence type="ECO:0000256" key="9">
    <source>
        <dbReference type="SAM" id="Phobius"/>
    </source>
</evidence>
<proteinExistence type="predicted"/>
<keyword evidence="4" id="KW-0597">Phosphoprotein</keyword>
<dbReference type="PANTHER" id="PTHR45453">
    <property type="entry name" value="PHOSPHATE REGULON SENSOR PROTEIN PHOR"/>
    <property type="match status" value="1"/>
</dbReference>
<evidence type="ECO:0000313" key="11">
    <source>
        <dbReference type="EMBL" id="MBC5663187.1"/>
    </source>
</evidence>
<gene>
    <name evidence="11" type="ORF">H8S09_09830</name>
</gene>
<dbReference type="PROSITE" id="PS50109">
    <property type="entry name" value="HIS_KIN"/>
    <property type="match status" value="1"/>
</dbReference>
<comment type="subcellular location">
    <subcellularLocation>
        <location evidence="2">Membrane</location>
    </subcellularLocation>
</comment>
<dbReference type="EC" id="2.7.13.3" evidence="3"/>
<dbReference type="GO" id="GO:0005886">
    <property type="term" value="C:plasma membrane"/>
    <property type="evidence" value="ECO:0007669"/>
    <property type="project" value="TreeGrafter"/>
</dbReference>
<keyword evidence="12" id="KW-1185">Reference proteome</keyword>
<comment type="caution">
    <text evidence="11">The sequence shown here is derived from an EMBL/GenBank/DDBJ whole genome shotgun (WGS) entry which is preliminary data.</text>
</comment>
<keyword evidence="7" id="KW-0902">Two-component regulatory system</keyword>
<feature type="transmembrane region" description="Helical" evidence="9">
    <location>
        <begin position="6"/>
        <end position="30"/>
    </location>
</feature>
<comment type="catalytic activity">
    <reaction evidence="1">
        <text>ATP + protein L-histidine = ADP + protein N-phospho-L-histidine.</text>
        <dbReference type="EC" id="2.7.13.3"/>
    </reaction>
</comment>
<dbReference type="InterPro" id="IPR005467">
    <property type="entry name" value="His_kinase_dom"/>
</dbReference>
<evidence type="ECO:0000256" key="3">
    <source>
        <dbReference type="ARBA" id="ARBA00012438"/>
    </source>
</evidence>
<dbReference type="AlphaFoldDB" id="A0A8I0AQ52"/>
<dbReference type="PANTHER" id="PTHR45453:SF1">
    <property type="entry name" value="PHOSPHATE REGULON SENSOR PROTEIN PHOR"/>
    <property type="match status" value="1"/>
</dbReference>
<dbReference type="RefSeq" id="WP_118500575.1">
    <property type="nucleotide sequence ID" value="NZ_JACOOX010000005.1"/>
</dbReference>
<dbReference type="Gene3D" id="3.30.565.10">
    <property type="entry name" value="Histidine kinase-like ATPase, C-terminal domain"/>
    <property type="match status" value="1"/>
</dbReference>
<dbReference type="Pfam" id="PF02518">
    <property type="entry name" value="HATPase_c"/>
    <property type="match status" value="1"/>
</dbReference>
<dbReference type="Pfam" id="PF00512">
    <property type="entry name" value="HisKA"/>
    <property type="match status" value="1"/>
</dbReference>
<dbReference type="SMART" id="SM00387">
    <property type="entry name" value="HATPase_c"/>
    <property type="match status" value="1"/>
</dbReference>
<name>A0A8I0AQ52_9FIRM</name>
<dbReference type="FunFam" id="1.10.287.130:FF:000001">
    <property type="entry name" value="Two-component sensor histidine kinase"/>
    <property type="match status" value="1"/>
</dbReference>
<evidence type="ECO:0000313" key="12">
    <source>
        <dbReference type="Proteomes" id="UP000615234"/>
    </source>
</evidence>
<dbReference type="Proteomes" id="UP000615234">
    <property type="component" value="Unassembled WGS sequence"/>
</dbReference>
<dbReference type="EMBL" id="JACOOX010000005">
    <property type="protein sequence ID" value="MBC5663187.1"/>
    <property type="molecule type" value="Genomic_DNA"/>
</dbReference>
<evidence type="ECO:0000256" key="6">
    <source>
        <dbReference type="ARBA" id="ARBA00022777"/>
    </source>
</evidence>
<dbReference type="GO" id="GO:0004721">
    <property type="term" value="F:phosphoprotein phosphatase activity"/>
    <property type="evidence" value="ECO:0007669"/>
    <property type="project" value="TreeGrafter"/>
</dbReference>
<dbReference type="InterPro" id="IPR050351">
    <property type="entry name" value="BphY/WalK/GraS-like"/>
</dbReference>
<dbReference type="PRINTS" id="PR00344">
    <property type="entry name" value="BCTRLSENSOR"/>
</dbReference>
<keyword evidence="9" id="KW-1133">Transmembrane helix</keyword>
<keyword evidence="9" id="KW-0812">Transmembrane</keyword>
<dbReference type="InterPro" id="IPR003594">
    <property type="entry name" value="HATPase_dom"/>
</dbReference>
<dbReference type="InterPro" id="IPR003661">
    <property type="entry name" value="HisK_dim/P_dom"/>
</dbReference>
<evidence type="ECO:0000256" key="4">
    <source>
        <dbReference type="ARBA" id="ARBA00022553"/>
    </source>
</evidence>